<dbReference type="InterPro" id="IPR036312">
    <property type="entry name" value="Bifun_inhib/LTP/seed_sf"/>
</dbReference>
<dbReference type="GO" id="GO:0005504">
    <property type="term" value="F:fatty acid binding"/>
    <property type="evidence" value="ECO:0007669"/>
    <property type="project" value="InterPro"/>
</dbReference>
<reference evidence="2" key="1">
    <citation type="submission" date="2023-05" db="EMBL/GenBank/DDBJ databases">
        <title>Nepenthes gracilis genome sequencing.</title>
        <authorList>
            <person name="Fukushima K."/>
        </authorList>
    </citation>
    <scope>NUCLEOTIDE SEQUENCE</scope>
    <source>
        <strain evidence="2">SING2019-196</strain>
    </source>
</reference>
<dbReference type="PANTHER" id="PTHR33122:SF60">
    <property type="entry name" value="LIPID-TRANSFER PROTEIN DIR1-RELATED"/>
    <property type="match status" value="1"/>
</dbReference>
<name>A0AAD3SMZ0_NEPGR</name>
<dbReference type="InterPro" id="IPR039265">
    <property type="entry name" value="DIR1-like"/>
</dbReference>
<dbReference type="GO" id="GO:0009627">
    <property type="term" value="P:systemic acquired resistance"/>
    <property type="evidence" value="ECO:0007669"/>
    <property type="project" value="InterPro"/>
</dbReference>
<dbReference type="SMART" id="SM00499">
    <property type="entry name" value="AAI"/>
    <property type="match status" value="1"/>
</dbReference>
<dbReference type="EMBL" id="BSYO01000013">
    <property type="protein sequence ID" value="GMH13431.1"/>
    <property type="molecule type" value="Genomic_DNA"/>
</dbReference>
<dbReference type="AlphaFoldDB" id="A0AAD3SMZ0"/>
<keyword evidence="3" id="KW-1185">Reference proteome</keyword>
<dbReference type="Proteomes" id="UP001279734">
    <property type="component" value="Unassembled WGS sequence"/>
</dbReference>
<feature type="domain" description="Bifunctional inhibitor/plant lipid transfer protein/seed storage helical" evidence="1">
    <location>
        <begin position="88"/>
        <end position="160"/>
    </location>
</feature>
<dbReference type="Gene3D" id="1.10.110.10">
    <property type="entry name" value="Plant lipid-transfer and hydrophobic proteins"/>
    <property type="match status" value="1"/>
</dbReference>
<accession>A0AAD3SMZ0</accession>
<proteinExistence type="predicted"/>
<dbReference type="InterPro" id="IPR016140">
    <property type="entry name" value="Bifunc_inhib/LTP/seed_store"/>
</dbReference>
<dbReference type="Pfam" id="PF00234">
    <property type="entry name" value="Tryp_alpha_amyl"/>
    <property type="match status" value="1"/>
</dbReference>
<gene>
    <name evidence="2" type="ORF">Nepgr_015272</name>
</gene>
<protein>
    <recommendedName>
        <fullName evidence="1">Bifunctional inhibitor/plant lipid transfer protein/seed storage helical domain-containing protein</fullName>
    </recommendedName>
</protein>
<dbReference type="PANTHER" id="PTHR33122">
    <property type="entry name" value="LIPID BINDING PROTEIN-RELATED"/>
    <property type="match status" value="1"/>
</dbReference>
<sequence length="164" mass="17614">MLQRLLASLKIRMHFFYINSIPGVAASQTHQPSETHHSAEWSDILASYSSHIQPMEGSASKFELVAFCLLVVVTSTDVIMMAKGLSVCGLTKEDLDACKPSVRLVSPVPPTPTCCNAIAGADLQCLCAYRKSTILPALGINPTEAANLPAKCNINPAFACEEHN</sequence>
<organism evidence="2 3">
    <name type="scientific">Nepenthes gracilis</name>
    <name type="common">Slender pitcher plant</name>
    <dbReference type="NCBI Taxonomy" id="150966"/>
    <lineage>
        <taxon>Eukaryota</taxon>
        <taxon>Viridiplantae</taxon>
        <taxon>Streptophyta</taxon>
        <taxon>Embryophyta</taxon>
        <taxon>Tracheophyta</taxon>
        <taxon>Spermatophyta</taxon>
        <taxon>Magnoliopsida</taxon>
        <taxon>eudicotyledons</taxon>
        <taxon>Gunneridae</taxon>
        <taxon>Pentapetalae</taxon>
        <taxon>Caryophyllales</taxon>
        <taxon>Nepenthaceae</taxon>
        <taxon>Nepenthes</taxon>
    </lineage>
</organism>
<dbReference type="SUPFAM" id="SSF47699">
    <property type="entry name" value="Bifunctional inhibitor/lipid-transfer protein/seed storage 2S albumin"/>
    <property type="match status" value="1"/>
</dbReference>
<comment type="caution">
    <text evidence="2">The sequence shown here is derived from an EMBL/GenBank/DDBJ whole genome shotgun (WGS) entry which is preliminary data.</text>
</comment>
<evidence type="ECO:0000259" key="1">
    <source>
        <dbReference type="SMART" id="SM00499"/>
    </source>
</evidence>
<evidence type="ECO:0000313" key="2">
    <source>
        <dbReference type="EMBL" id="GMH13431.1"/>
    </source>
</evidence>
<dbReference type="CDD" id="cd04660">
    <property type="entry name" value="nsLTP_like"/>
    <property type="match status" value="1"/>
</dbReference>
<evidence type="ECO:0000313" key="3">
    <source>
        <dbReference type="Proteomes" id="UP001279734"/>
    </source>
</evidence>
<dbReference type="InterPro" id="IPR044741">
    <property type="entry name" value="NsLTP-like"/>
</dbReference>